<evidence type="ECO:0000259" key="3">
    <source>
        <dbReference type="Pfam" id="PF25275"/>
    </source>
</evidence>
<evidence type="ECO:0000313" key="5">
    <source>
        <dbReference type="EMBL" id="WUS61286.1"/>
    </source>
</evidence>
<proteinExistence type="predicted"/>
<keyword evidence="6" id="KW-1185">Reference proteome</keyword>
<evidence type="ECO:0000259" key="2">
    <source>
        <dbReference type="Pfam" id="PF14040"/>
    </source>
</evidence>
<dbReference type="Proteomes" id="UP001432014">
    <property type="component" value="Chromosome"/>
</dbReference>
<feature type="compositionally biased region" description="Polar residues" evidence="1">
    <location>
        <begin position="23"/>
        <end position="32"/>
    </location>
</feature>
<organism evidence="5 6">
    <name type="scientific">Kitasatospora herbaricolor</name>
    <dbReference type="NCBI Taxonomy" id="68217"/>
    <lineage>
        <taxon>Bacteria</taxon>
        <taxon>Bacillati</taxon>
        <taxon>Actinomycetota</taxon>
        <taxon>Actinomycetes</taxon>
        <taxon>Kitasatosporales</taxon>
        <taxon>Streptomycetaceae</taxon>
        <taxon>Kitasatospora</taxon>
    </lineage>
</organism>
<reference evidence="5 6" key="1">
    <citation type="submission" date="2022-10" db="EMBL/GenBank/DDBJ databases">
        <title>The complete genomes of actinobacterial strains from the NBC collection.</title>
        <authorList>
            <person name="Joergensen T.S."/>
            <person name="Alvarez Arevalo M."/>
            <person name="Sterndorff E.B."/>
            <person name="Faurdal D."/>
            <person name="Vuksanovic O."/>
            <person name="Mourched A.-S."/>
            <person name="Charusanti P."/>
            <person name="Shaw S."/>
            <person name="Blin K."/>
            <person name="Weber T."/>
        </authorList>
    </citation>
    <scope>NUCLEOTIDE SEQUENCE [LARGE SCALE GENOMIC DNA]</scope>
    <source>
        <strain evidence="5 6">NBC_01247</strain>
    </source>
</reference>
<feature type="domain" description="Golvesin/Xly CBD-like" evidence="3">
    <location>
        <begin position="921"/>
        <end position="1009"/>
    </location>
</feature>
<protein>
    <recommendedName>
        <fullName evidence="7">Transglycosylase SLT domain-containing protein</fullName>
    </recommendedName>
</protein>
<feature type="region of interest" description="Disordered" evidence="1">
    <location>
        <begin position="397"/>
        <end position="460"/>
    </location>
</feature>
<evidence type="ECO:0000256" key="1">
    <source>
        <dbReference type="SAM" id="MobiDB-lite"/>
    </source>
</evidence>
<evidence type="ECO:0000313" key="4">
    <source>
        <dbReference type="EMBL" id="WUS54060.1"/>
    </source>
</evidence>
<dbReference type="InterPro" id="IPR029476">
    <property type="entry name" value="DNase_NucA_NucB"/>
</dbReference>
<feature type="compositionally biased region" description="Low complexity" evidence="1">
    <location>
        <begin position="398"/>
        <end position="431"/>
    </location>
</feature>
<evidence type="ECO:0000313" key="6">
    <source>
        <dbReference type="Proteomes" id="UP001432014"/>
    </source>
</evidence>
<dbReference type="Pfam" id="PF14040">
    <property type="entry name" value="DNase_NucA_NucB"/>
    <property type="match status" value="1"/>
</dbReference>
<dbReference type="RefSeq" id="WP_329492677.1">
    <property type="nucleotide sequence ID" value="NZ_CP108460.1"/>
</dbReference>
<dbReference type="SUPFAM" id="SSF53955">
    <property type="entry name" value="Lysozyme-like"/>
    <property type="match status" value="1"/>
</dbReference>
<dbReference type="InterPro" id="IPR023346">
    <property type="entry name" value="Lysozyme-like_dom_sf"/>
</dbReference>
<feature type="region of interest" description="Disordered" evidence="1">
    <location>
        <begin position="14"/>
        <end position="40"/>
    </location>
</feature>
<name>A0ABZ1WK02_9ACTN</name>
<sequence>MTAALVSASIMTGAGARADTKTPEPSASQADTSAVDPAKRGEILGKGWEKSADRAWSTSGDAEGFHILAADAKAGYDWHTVTTLREAGFDADQWIGNACVTGSGKRAVVVYAPRTFTNKTQLMARGGFTAVVDLASGQVTKLGVQTSLSYYNPGCGVGETAVLTQSPGEDKTATRLLRLDTESGTVSAPIEASGQLTSAVPTKDGSIVAAEGAEIVKVAGDGTRAALARTDSVPYRITPDGDGGVVFLDSVNGSGGTALPRTADASPATAAVTTQAKRITAAQVGTADAGRTNPEVLAEGPLTGTGVTRSQGAVYVTGETKQTAAKLPGTVHLLPKASKDATVSTRGQSVLNKTAWADGKDSRVEASDDRARPVAIDMTVIGTGRETAFTVDPTADTAPLAAQGSSPSPALPQPQASAAPSAAVGTSPGSPTETAESDRSCSVPRNDPRNQAMQPKPRQVEWAADQLVKGTMTLSRPANWKNLGMPAYQPTTLFPATPLNGGGQIPVQVLLGIAAQESNLWQAARSAVPGETANPLIGNYYGLQIYDSTTANDWDIDWSKADCGYGVTQVTDHMRLAGREGDKGGAAWDYQKQRAVALDYTANLAAGMQIITDKWNQTRSAGLIVNNGNGAKIENWFFALWAYNSGFYPQADAGTNAGKWGVGWANNPANPEWDESRNPFLEDSLGNNHYADAAHPQNWPYPEKVIGFAGHPVEGLESPGTTVAGFRAAWWNGPGGTAAIAGTAAYNRAKAKPPISTFCTTDNQCDPTKISTGAANALGQGPCTLADLHCWWNKPVQWKTDCDYSCGNEFVRFNSTYPEEADGTAYPPNCSTSGLPAGAKIVDDVADDIPSVRPGCSRTWTNAGSFSMDFGPGESVKDQNGAPATGWPAKIDTHQLGAGFGGHLFFAHTRADDAKGQRLKVTGTWSFTDRIAGLTEVFAHIPSHAAQTAKARYEIETAYGTQYREVNQDGTSNRWVSLGTYRFAEAPKIRLSTIAADGTGDKDIAFDAVAVAATEADASIIPNITLPAENPNAPDIDYSAGGTPMDIGVGGLSSFAKSAPGAEPQCSAVADKKQTTLCVTVNPVSAPEAKALAAQASSSFVPWCETTPGKHINRFEGCFWETLQATLKVNGNPVGTSSWLARQEVKLWENQSSFNQTMAIQPIVMDPKLVSLSLNLVPSCVPTPECSTGQVYWNGATTWLPDDKHVATASFSNAWQKGSGSYSNLMLGWDLFFTSPIATPDNVLWSEINADVRCDQRPTGTSFNEGCVFSRYTPTFTVNTAKHPTASAMYWVLMKKLPSHPGSKTANSPLHRETDQGVKNRNRDKICPTSYSRDPLVPASTCDEYPFASTKESGGSALSSGDQCVQFTGPQKQDGTWELKADPRYPPPTWSEICGRGSITRTHNVEAGVDLGVFYGNQRVIENDPFYVETPGFDNCTNVACDVRL</sequence>
<dbReference type="EMBL" id="CP108482">
    <property type="protein sequence ID" value="WUS54060.1"/>
    <property type="molecule type" value="Genomic_DNA"/>
</dbReference>
<feature type="domain" description="Deoxyribonuclease NucA/NucB" evidence="2">
    <location>
        <begin position="1314"/>
        <end position="1366"/>
    </location>
</feature>
<dbReference type="Pfam" id="PF25275">
    <property type="entry name" value="Golvesin_C"/>
    <property type="match status" value="1"/>
</dbReference>
<evidence type="ECO:0008006" key="7">
    <source>
        <dbReference type="Google" id="ProtNLM"/>
    </source>
</evidence>
<feature type="region of interest" description="Disordered" evidence="1">
    <location>
        <begin position="1301"/>
        <end position="1330"/>
    </location>
</feature>
<feature type="compositionally biased region" description="Basic and acidic residues" evidence="1">
    <location>
        <begin position="1310"/>
        <end position="1326"/>
    </location>
</feature>
<accession>A0ABZ1WK02</accession>
<dbReference type="InterPro" id="IPR033803">
    <property type="entry name" value="CBD-like_Golvesin-Xly"/>
</dbReference>
<gene>
    <name evidence="4" type="ORF">OG469_00220</name>
    <name evidence="5" type="ORF">OG469_40800</name>
</gene>
<dbReference type="EMBL" id="CP108482">
    <property type="protein sequence ID" value="WUS61286.1"/>
    <property type="molecule type" value="Genomic_DNA"/>
</dbReference>